<protein>
    <submittedName>
        <fullName evidence="2">Spike protein/glycoprotein</fullName>
    </submittedName>
</protein>
<dbReference type="RefSeq" id="YP_010112095.1">
    <property type="nucleotide sequence ID" value="NC_055888.1"/>
</dbReference>
<dbReference type="GeneID" id="65130556"/>
<keyword evidence="1" id="KW-1133">Transmembrane helix</keyword>
<dbReference type="Proteomes" id="UP000594150">
    <property type="component" value="Segment"/>
</dbReference>
<name>A0A7M1RQL8_9CAUD</name>
<keyword evidence="1" id="KW-0472">Membrane</keyword>
<dbReference type="KEGG" id="vg:65130556"/>
<sequence length="307" mass="32822">MLEDKIILQDRGFDAGLAALMQNANKGMDPAALMAMMNNNGGFGGNGGWWWIWIILIFFCWGGWGGNGFGNRGGEASQLASQLNTDANTNLLMQAINGNKEAISTLSNTLNCDINSVQNALNTINTSVSQIACDTKLTGCQVINAITSGNAQLASQLASCCCDVRESIAGVNNNITKMGYENQLANCNQTNTLQNAITSGFNSLMSDNASKFNIIGAKIDAQTLIINDKFCQLEMREMQNKIDSLREDKAALLLSASQQAQTANIVNQIRPCPVPAYLTCNPYGCNGGFTGYGFNGYGYNDGCGCGY</sequence>
<reference evidence="2 3" key="1">
    <citation type="submission" date="2020-07" db="EMBL/GenBank/DDBJ databases">
        <title>Taxonomic proposal: Crassvirales, a new order of highly abundant and diverse bacterial viruses.</title>
        <authorList>
            <person name="Shkoporov A.N."/>
            <person name="Stockdale S.R."/>
            <person name="Guerin E."/>
            <person name="Ross R.P."/>
            <person name="Hill C."/>
        </authorList>
    </citation>
    <scope>NUCLEOTIDE SEQUENCE [LARGE SCALE GENOMIC DNA]</scope>
</reference>
<feature type="transmembrane region" description="Helical" evidence="1">
    <location>
        <begin position="48"/>
        <end position="64"/>
    </location>
</feature>
<evidence type="ECO:0000256" key="1">
    <source>
        <dbReference type="SAM" id="Phobius"/>
    </source>
</evidence>
<keyword evidence="3" id="KW-1185">Reference proteome</keyword>
<keyword evidence="1" id="KW-0812">Transmembrane</keyword>
<proteinExistence type="predicted"/>
<organism evidence="2 3">
    <name type="scientific">uncultured phage cr52_1</name>
    <dbReference type="NCBI Taxonomy" id="2772079"/>
    <lineage>
        <taxon>Viruses</taxon>
        <taxon>Duplodnaviria</taxon>
        <taxon>Heunggongvirae</taxon>
        <taxon>Uroviricota</taxon>
        <taxon>Caudoviricetes</taxon>
        <taxon>Crassvirales</taxon>
        <taxon>Suoliviridae</taxon>
        <taxon>Loutivirinae</taxon>
        <taxon>Buchavirus</taxon>
        <taxon>Buchavirus copri</taxon>
    </lineage>
</organism>
<evidence type="ECO:0000313" key="2">
    <source>
        <dbReference type="EMBL" id="QOR56643.1"/>
    </source>
</evidence>
<accession>A0A7M1RQL8</accession>
<evidence type="ECO:0000313" key="3">
    <source>
        <dbReference type="Proteomes" id="UP000594150"/>
    </source>
</evidence>
<dbReference type="EMBL" id="MT774395">
    <property type="protein sequence ID" value="QOR56643.1"/>
    <property type="molecule type" value="Genomic_DNA"/>
</dbReference>